<protein>
    <submittedName>
        <fullName evidence="2">Uncharacterized protein</fullName>
    </submittedName>
</protein>
<evidence type="ECO:0000313" key="3">
    <source>
        <dbReference type="Proteomes" id="UP000314294"/>
    </source>
</evidence>
<dbReference type="AlphaFoldDB" id="A0A4Z2HTV3"/>
<comment type="caution">
    <text evidence="2">The sequence shown here is derived from an EMBL/GenBank/DDBJ whole genome shotgun (WGS) entry which is preliminary data.</text>
</comment>
<gene>
    <name evidence="2" type="ORF">EYF80_020427</name>
</gene>
<accession>A0A4Z2HTV3</accession>
<feature type="region of interest" description="Disordered" evidence="1">
    <location>
        <begin position="25"/>
        <end position="68"/>
    </location>
</feature>
<proteinExistence type="predicted"/>
<dbReference type="Proteomes" id="UP000314294">
    <property type="component" value="Unassembled WGS sequence"/>
</dbReference>
<feature type="compositionally biased region" description="Basic and acidic residues" evidence="1">
    <location>
        <begin position="36"/>
        <end position="53"/>
    </location>
</feature>
<dbReference type="EMBL" id="SRLO01000177">
    <property type="protein sequence ID" value="TNN69276.1"/>
    <property type="molecule type" value="Genomic_DNA"/>
</dbReference>
<name>A0A4Z2HTV3_9TELE</name>
<evidence type="ECO:0000313" key="2">
    <source>
        <dbReference type="EMBL" id="TNN69276.1"/>
    </source>
</evidence>
<sequence>MYPSAHHLHNRKCLRAAYVHHFRIGDSSKKQSAKSRVGEEARGDPGKPLDRVARVKPTSPEVSASSSQQRMGILLPQRKFSFNIYDFVTDSPTLVILCVTRSFRRASSARLCLEYIS</sequence>
<organism evidence="2 3">
    <name type="scientific">Liparis tanakae</name>
    <name type="common">Tanaka's snailfish</name>
    <dbReference type="NCBI Taxonomy" id="230148"/>
    <lineage>
        <taxon>Eukaryota</taxon>
        <taxon>Metazoa</taxon>
        <taxon>Chordata</taxon>
        <taxon>Craniata</taxon>
        <taxon>Vertebrata</taxon>
        <taxon>Euteleostomi</taxon>
        <taxon>Actinopterygii</taxon>
        <taxon>Neopterygii</taxon>
        <taxon>Teleostei</taxon>
        <taxon>Neoteleostei</taxon>
        <taxon>Acanthomorphata</taxon>
        <taxon>Eupercaria</taxon>
        <taxon>Perciformes</taxon>
        <taxon>Cottioidei</taxon>
        <taxon>Cottales</taxon>
        <taxon>Liparidae</taxon>
        <taxon>Liparis</taxon>
    </lineage>
</organism>
<reference evidence="2 3" key="1">
    <citation type="submission" date="2019-03" db="EMBL/GenBank/DDBJ databases">
        <title>First draft genome of Liparis tanakae, snailfish: a comprehensive survey of snailfish specific genes.</title>
        <authorList>
            <person name="Kim W."/>
            <person name="Song I."/>
            <person name="Jeong J.-H."/>
            <person name="Kim D."/>
            <person name="Kim S."/>
            <person name="Ryu S."/>
            <person name="Song J.Y."/>
            <person name="Lee S.K."/>
        </authorList>
    </citation>
    <scope>NUCLEOTIDE SEQUENCE [LARGE SCALE GENOMIC DNA]</scope>
    <source>
        <tissue evidence="2">Muscle</tissue>
    </source>
</reference>
<evidence type="ECO:0000256" key="1">
    <source>
        <dbReference type="SAM" id="MobiDB-lite"/>
    </source>
</evidence>
<keyword evidence="3" id="KW-1185">Reference proteome</keyword>